<keyword evidence="4 10" id="KW-0812">Transmembrane</keyword>
<evidence type="ECO:0000313" key="12">
    <source>
        <dbReference type="RefSeq" id="XP_012939739.1"/>
    </source>
</evidence>
<evidence type="ECO:0000313" key="11">
    <source>
        <dbReference type="Proteomes" id="UP000694888"/>
    </source>
</evidence>
<dbReference type="Proteomes" id="UP000694888">
    <property type="component" value="Unplaced"/>
</dbReference>
<keyword evidence="7 10" id="KW-0443">Lipid metabolism</keyword>
<feature type="transmembrane region" description="Helical" evidence="10">
    <location>
        <begin position="6"/>
        <end position="26"/>
    </location>
</feature>
<evidence type="ECO:0000256" key="3">
    <source>
        <dbReference type="ARBA" id="ARBA00022679"/>
    </source>
</evidence>
<evidence type="ECO:0000256" key="2">
    <source>
        <dbReference type="ARBA" id="ARBA00022516"/>
    </source>
</evidence>
<evidence type="ECO:0000256" key="10">
    <source>
        <dbReference type="RuleBase" id="RU361115"/>
    </source>
</evidence>
<dbReference type="InterPro" id="IPR002076">
    <property type="entry name" value="ELO_fam"/>
</dbReference>
<evidence type="ECO:0000256" key="1">
    <source>
        <dbReference type="ARBA" id="ARBA00004141"/>
    </source>
</evidence>
<dbReference type="EC" id="2.3.1.199" evidence="10"/>
<evidence type="ECO:0000256" key="8">
    <source>
        <dbReference type="ARBA" id="ARBA00023136"/>
    </source>
</evidence>
<feature type="transmembrane region" description="Helical" evidence="10">
    <location>
        <begin position="38"/>
        <end position="63"/>
    </location>
</feature>
<keyword evidence="6 10" id="KW-1133">Transmembrane helix</keyword>
<comment type="similarity">
    <text evidence="10">Belongs to the ELO family.</text>
</comment>
<name>A0ABM1A2W5_APLCA</name>
<reference evidence="12" key="1">
    <citation type="submission" date="2025-08" db="UniProtKB">
        <authorList>
            <consortium name="RefSeq"/>
        </authorList>
    </citation>
    <scope>IDENTIFICATION</scope>
</reference>
<dbReference type="PANTHER" id="PTHR11157:SF69">
    <property type="entry name" value="ELONGATION OF VERY LONG CHAIN FATTY ACIDS PROTEIN 7"/>
    <property type="match status" value="1"/>
</dbReference>
<dbReference type="InterPro" id="IPR030457">
    <property type="entry name" value="ELO_CS"/>
</dbReference>
<comment type="catalytic activity">
    <reaction evidence="10">
        <text>a very-long-chain acyl-CoA + malonyl-CoA + H(+) = a very-long-chain 3-oxoacyl-CoA + CO2 + CoA</text>
        <dbReference type="Rhea" id="RHEA:32727"/>
        <dbReference type="ChEBI" id="CHEBI:15378"/>
        <dbReference type="ChEBI" id="CHEBI:16526"/>
        <dbReference type="ChEBI" id="CHEBI:57287"/>
        <dbReference type="ChEBI" id="CHEBI:57384"/>
        <dbReference type="ChEBI" id="CHEBI:90725"/>
        <dbReference type="ChEBI" id="CHEBI:90736"/>
        <dbReference type="EC" id="2.3.1.199"/>
    </reaction>
</comment>
<keyword evidence="2 10" id="KW-0444">Lipid biosynthesis</keyword>
<dbReference type="Pfam" id="PF01151">
    <property type="entry name" value="ELO"/>
    <property type="match status" value="1"/>
</dbReference>
<organism evidence="11 12">
    <name type="scientific">Aplysia californica</name>
    <name type="common">California sea hare</name>
    <dbReference type="NCBI Taxonomy" id="6500"/>
    <lineage>
        <taxon>Eukaryota</taxon>
        <taxon>Metazoa</taxon>
        <taxon>Spiralia</taxon>
        <taxon>Lophotrochozoa</taxon>
        <taxon>Mollusca</taxon>
        <taxon>Gastropoda</taxon>
        <taxon>Heterobranchia</taxon>
        <taxon>Euthyneura</taxon>
        <taxon>Tectipleura</taxon>
        <taxon>Aplysiida</taxon>
        <taxon>Aplysioidea</taxon>
        <taxon>Aplysiidae</taxon>
        <taxon>Aplysia</taxon>
    </lineage>
</organism>
<dbReference type="RefSeq" id="XP_012939739.1">
    <property type="nucleotide sequence ID" value="XM_013084285.2"/>
</dbReference>
<dbReference type="PANTHER" id="PTHR11157">
    <property type="entry name" value="FATTY ACID ACYL TRANSFERASE-RELATED"/>
    <property type="match status" value="1"/>
</dbReference>
<keyword evidence="8 10" id="KW-0472">Membrane</keyword>
<keyword evidence="9 10" id="KW-0275">Fatty acid biosynthesis</keyword>
<proteinExistence type="inferred from homology"/>
<comment type="subcellular location">
    <subcellularLocation>
        <location evidence="1">Membrane</location>
        <topology evidence="1">Multi-pass membrane protein</topology>
    </subcellularLocation>
</comment>
<gene>
    <name evidence="12" type="primary">LOC101856774</name>
</gene>
<keyword evidence="3 10" id="KW-0808">Transferase</keyword>
<evidence type="ECO:0000256" key="4">
    <source>
        <dbReference type="ARBA" id="ARBA00022692"/>
    </source>
</evidence>
<evidence type="ECO:0000256" key="6">
    <source>
        <dbReference type="ARBA" id="ARBA00022989"/>
    </source>
</evidence>
<accession>A0ABM1A2W5</accession>
<evidence type="ECO:0000256" key="5">
    <source>
        <dbReference type="ARBA" id="ARBA00022832"/>
    </source>
</evidence>
<keyword evidence="5 10" id="KW-0276">Fatty acid metabolism</keyword>
<dbReference type="PROSITE" id="PS01188">
    <property type="entry name" value="ELO"/>
    <property type="match status" value="1"/>
</dbReference>
<feature type="transmembrane region" description="Helical" evidence="10">
    <location>
        <begin position="113"/>
        <end position="130"/>
    </location>
</feature>
<evidence type="ECO:0000256" key="7">
    <source>
        <dbReference type="ARBA" id="ARBA00023098"/>
    </source>
</evidence>
<sequence>MMSSPMPSFIISMAYFIFVLMSPTFMKNRKPVKMKPVLIVYNLALVALSGYMFYEFLMAGWLTGYSLGCQPVDYSNSPKALRMARVCWLCYMSKFIELLDTVFFIMRKKFNQVSFLHVFHHGILPVSWWFGVKLVPGREGQVATCLVSVSTRLCVCVCACVCVYVCVCACVWGVGVGGCVCVRPCEFVKMNSGTPNQCARSGQ</sequence>
<feature type="transmembrane region" description="Helical" evidence="10">
    <location>
        <begin position="150"/>
        <end position="182"/>
    </location>
</feature>
<protein>
    <recommendedName>
        <fullName evidence="10">Elongation of very long chain fatty acids protein</fullName>
        <ecNumber evidence="10">2.3.1.199</ecNumber>
    </recommendedName>
    <alternativeName>
        <fullName evidence="10">Very-long-chain 3-oxoacyl-CoA synthase</fullName>
    </alternativeName>
</protein>
<dbReference type="GeneID" id="101856774"/>
<evidence type="ECO:0000256" key="9">
    <source>
        <dbReference type="ARBA" id="ARBA00023160"/>
    </source>
</evidence>
<comment type="caution">
    <text evidence="10">Lacks conserved residue(s) required for the propagation of feature annotation.</text>
</comment>
<keyword evidence="11" id="KW-1185">Reference proteome</keyword>